<protein>
    <submittedName>
        <fullName evidence="2">Uncharacterized protein</fullName>
    </submittedName>
</protein>
<comment type="caution">
    <text evidence="2">The sequence shown here is derived from an EMBL/GenBank/DDBJ whole genome shotgun (WGS) entry which is preliminary data.</text>
</comment>
<feature type="region of interest" description="Disordered" evidence="1">
    <location>
        <begin position="224"/>
        <end position="247"/>
    </location>
</feature>
<dbReference type="Proteomes" id="UP000299102">
    <property type="component" value="Unassembled WGS sequence"/>
</dbReference>
<accession>A0A4C1UNE8</accession>
<gene>
    <name evidence="2" type="ORF">EVAR_14047_1</name>
</gene>
<organism evidence="2 3">
    <name type="scientific">Eumeta variegata</name>
    <name type="common">Bagworm moth</name>
    <name type="synonym">Eumeta japonica</name>
    <dbReference type="NCBI Taxonomy" id="151549"/>
    <lineage>
        <taxon>Eukaryota</taxon>
        <taxon>Metazoa</taxon>
        <taxon>Ecdysozoa</taxon>
        <taxon>Arthropoda</taxon>
        <taxon>Hexapoda</taxon>
        <taxon>Insecta</taxon>
        <taxon>Pterygota</taxon>
        <taxon>Neoptera</taxon>
        <taxon>Endopterygota</taxon>
        <taxon>Lepidoptera</taxon>
        <taxon>Glossata</taxon>
        <taxon>Ditrysia</taxon>
        <taxon>Tineoidea</taxon>
        <taxon>Psychidae</taxon>
        <taxon>Oiketicinae</taxon>
        <taxon>Eumeta</taxon>
    </lineage>
</organism>
<evidence type="ECO:0000313" key="3">
    <source>
        <dbReference type="Proteomes" id="UP000299102"/>
    </source>
</evidence>
<evidence type="ECO:0000313" key="2">
    <source>
        <dbReference type="EMBL" id="GBP27859.1"/>
    </source>
</evidence>
<keyword evidence="3" id="KW-1185">Reference proteome</keyword>
<feature type="compositionally biased region" description="Basic and acidic residues" evidence="1">
    <location>
        <begin position="224"/>
        <end position="236"/>
    </location>
</feature>
<proteinExistence type="predicted"/>
<dbReference type="AlphaFoldDB" id="A0A4C1UNE8"/>
<reference evidence="2 3" key="1">
    <citation type="journal article" date="2019" name="Commun. Biol.">
        <title>The bagworm genome reveals a unique fibroin gene that provides high tensile strength.</title>
        <authorList>
            <person name="Kono N."/>
            <person name="Nakamura H."/>
            <person name="Ohtoshi R."/>
            <person name="Tomita M."/>
            <person name="Numata K."/>
            <person name="Arakawa K."/>
        </authorList>
    </citation>
    <scope>NUCLEOTIDE SEQUENCE [LARGE SCALE GENOMIC DNA]</scope>
</reference>
<dbReference type="EMBL" id="BGZK01000200">
    <property type="protein sequence ID" value="GBP27859.1"/>
    <property type="molecule type" value="Genomic_DNA"/>
</dbReference>
<sequence>MRRRDIYVVNKCLSIRTQKYNDVGRKRSGEECPEGHEEVEYKREVTAFVVAFRLINKSFDIPLIPLSPPYLVYHTLPPPSAHLPLYQPTCPSISPLAPPLAPSPAHHISFSFPIGRQHIGDLLKFDGGDHLFFGDLYIRLPLAFVPASSTSEPNPDRHATQYFLVTDSAIQIVSETGNRIEIPDRDEPKSRTRPRWHVTLSASVLNPADMGSIRVLFSNSKFDNRERSKETSKERPTSNTVIDVKPPQPAVIEARPYWLRDRGDG</sequence>
<evidence type="ECO:0000256" key="1">
    <source>
        <dbReference type="SAM" id="MobiDB-lite"/>
    </source>
</evidence>
<name>A0A4C1UNE8_EUMVA</name>